<organism evidence="2 3">
    <name type="scientific">Planoprotostelium fungivorum</name>
    <dbReference type="NCBI Taxonomy" id="1890364"/>
    <lineage>
        <taxon>Eukaryota</taxon>
        <taxon>Amoebozoa</taxon>
        <taxon>Evosea</taxon>
        <taxon>Variosea</taxon>
        <taxon>Cavosteliida</taxon>
        <taxon>Cavosteliaceae</taxon>
        <taxon>Planoprotostelium</taxon>
    </lineage>
</organism>
<reference evidence="2 3" key="1">
    <citation type="journal article" date="2018" name="Genome Biol. Evol.">
        <title>Multiple Roots of Fruiting Body Formation in Amoebozoa.</title>
        <authorList>
            <person name="Hillmann F."/>
            <person name="Forbes G."/>
            <person name="Novohradska S."/>
            <person name="Ferling I."/>
            <person name="Riege K."/>
            <person name="Groth M."/>
            <person name="Westermann M."/>
            <person name="Marz M."/>
            <person name="Spaller T."/>
            <person name="Winckler T."/>
            <person name="Schaap P."/>
            <person name="Glockner G."/>
        </authorList>
    </citation>
    <scope>NUCLEOTIDE SEQUENCE [LARGE SCALE GENOMIC DNA]</scope>
    <source>
        <strain evidence="2 3">Jena</strain>
    </source>
</reference>
<dbReference type="EMBL" id="MDYQ01000463">
    <property type="protein sequence ID" value="PRP74450.1"/>
    <property type="molecule type" value="Genomic_DNA"/>
</dbReference>
<evidence type="ECO:0000256" key="1">
    <source>
        <dbReference type="SAM" id="MobiDB-lite"/>
    </source>
</evidence>
<dbReference type="InParanoid" id="A0A2P6MRW9"/>
<comment type="caution">
    <text evidence="2">The sequence shown here is derived from an EMBL/GenBank/DDBJ whole genome shotgun (WGS) entry which is preliminary data.</text>
</comment>
<accession>A0A2P6MRW9</accession>
<sequence length="109" mass="12483">MLTVSNLSRLKIEETPLRAHLSLLQRHQRSYLLRNCNDTNLYDEQTTAMAINLKKFFGNQRSTSSNNVQAKHVDTQQQKPAGLRLRASQTFDPEEQLLRDSDGASCSEY</sequence>
<evidence type="ECO:0000313" key="3">
    <source>
        <dbReference type="Proteomes" id="UP000241769"/>
    </source>
</evidence>
<feature type="region of interest" description="Disordered" evidence="1">
    <location>
        <begin position="62"/>
        <end position="109"/>
    </location>
</feature>
<evidence type="ECO:0000313" key="2">
    <source>
        <dbReference type="EMBL" id="PRP74450.1"/>
    </source>
</evidence>
<protein>
    <submittedName>
        <fullName evidence="2">Uncharacterized protein</fullName>
    </submittedName>
</protein>
<name>A0A2P6MRW9_9EUKA</name>
<keyword evidence="3" id="KW-1185">Reference proteome</keyword>
<gene>
    <name evidence="2" type="ORF">PROFUN_06579</name>
</gene>
<dbReference type="AlphaFoldDB" id="A0A2P6MRW9"/>
<dbReference type="Proteomes" id="UP000241769">
    <property type="component" value="Unassembled WGS sequence"/>
</dbReference>
<feature type="compositionally biased region" description="Polar residues" evidence="1">
    <location>
        <begin position="62"/>
        <end position="79"/>
    </location>
</feature>
<proteinExistence type="predicted"/>